<dbReference type="AlphaFoldDB" id="W4Q853"/>
<keyword evidence="5" id="KW-0449">Lipoprotein</keyword>
<organism evidence="8 9">
    <name type="scientific">Halalkalibacter wakoensis JCM 9140</name>
    <dbReference type="NCBI Taxonomy" id="1236970"/>
    <lineage>
        <taxon>Bacteria</taxon>
        <taxon>Bacillati</taxon>
        <taxon>Bacillota</taxon>
        <taxon>Bacilli</taxon>
        <taxon>Bacillales</taxon>
        <taxon>Bacillaceae</taxon>
        <taxon>Halalkalibacter</taxon>
    </lineage>
</organism>
<feature type="domain" description="ABC transporter substrate-binding protein PnrA-like" evidence="7">
    <location>
        <begin position="47"/>
        <end position="82"/>
    </location>
</feature>
<keyword evidence="4" id="KW-0472">Membrane</keyword>
<dbReference type="EMBL" id="BAUT01000086">
    <property type="protein sequence ID" value="GAE28167.1"/>
    <property type="molecule type" value="Genomic_DNA"/>
</dbReference>
<evidence type="ECO:0000256" key="6">
    <source>
        <dbReference type="SAM" id="SignalP"/>
    </source>
</evidence>
<evidence type="ECO:0000256" key="3">
    <source>
        <dbReference type="ARBA" id="ARBA00022729"/>
    </source>
</evidence>
<evidence type="ECO:0000313" key="8">
    <source>
        <dbReference type="EMBL" id="GAE28167.1"/>
    </source>
</evidence>
<evidence type="ECO:0000256" key="1">
    <source>
        <dbReference type="ARBA" id="ARBA00004236"/>
    </source>
</evidence>
<dbReference type="PANTHER" id="PTHR34296:SF2">
    <property type="entry name" value="ABC TRANSPORTER GUANOSINE-BINDING PROTEIN NUPN"/>
    <property type="match status" value="1"/>
</dbReference>
<keyword evidence="3 6" id="KW-0732">Signal</keyword>
<sequence>MKKWLRTATMAVAAAVALSACGAAEEEAAPTGDEAPAEEATEASDFRVAMVTDVGGIDDRSFNQSAWEGLSEFGQDFGLEEGTGYRYLQSGDMLISNRTYVSLCVMTLILHGQLVS</sequence>
<dbReference type="Proteomes" id="UP000018890">
    <property type="component" value="Unassembled WGS sequence"/>
</dbReference>
<evidence type="ECO:0000256" key="4">
    <source>
        <dbReference type="ARBA" id="ARBA00023136"/>
    </source>
</evidence>
<reference evidence="8" key="1">
    <citation type="journal article" date="2014" name="Genome Announc.">
        <title>Draft Genome Sequences of Three Alkaliphilic Bacillus Strains, Bacillus wakoensis JCM 9140T, Bacillus akibai JCM 9157T, and Bacillus hemicellulosilyticus JCM 9152T.</title>
        <authorList>
            <person name="Yuki M."/>
            <person name="Oshima K."/>
            <person name="Suda W."/>
            <person name="Oshida Y."/>
            <person name="Kitamura K."/>
            <person name="Iida T."/>
            <person name="Hattori M."/>
            <person name="Ohkuma M."/>
        </authorList>
    </citation>
    <scope>NUCLEOTIDE SEQUENCE [LARGE SCALE GENOMIC DNA]</scope>
    <source>
        <strain evidence="8">JCM 9140</strain>
    </source>
</reference>
<dbReference type="Gene3D" id="3.40.50.2300">
    <property type="match status" value="1"/>
</dbReference>
<dbReference type="Pfam" id="PF02608">
    <property type="entry name" value="Bmp"/>
    <property type="match status" value="1"/>
</dbReference>
<feature type="signal peptide" evidence="6">
    <location>
        <begin position="1"/>
        <end position="28"/>
    </location>
</feature>
<gene>
    <name evidence="8" type="ORF">JCM9140_4374</name>
</gene>
<keyword evidence="2" id="KW-1003">Cell membrane</keyword>
<evidence type="ECO:0000256" key="2">
    <source>
        <dbReference type="ARBA" id="ARBA00022475"/>
    </source>
</evidence>
<dbReference type="PROSITE" id="PS51257">
    <property type="entry name" value="PROKAR_LIPOPROTEIN"/>
    <property type="match status" value="1"/>
</dbReference>
<comment type="caution">
    <text evidence="8">The sequence shown here is derived from an EMBL/GenBank/DDBJ whole genome shotgun (WGS) entry which is preliminary data.</text>
</comment>
<evidence type="ECO:0000256" key="5">
    <source>
        <dbReference type="ARBA" id="ARBA00023288"/>
    </source>
</evidence>
<protein>
    <submittedName>
        <fullName evidence="8">Nucleoside-binding protein</fullName>
    </submittedName>
</protein>
<comment type="subcellular location">
    <subcellularLocation>
        <location evidence="1">Cell membrane</location>
    </subcellularLocation>
</comment>
<keyword evidence="9" id="KW-1185">Reference proteome</keyword>
<evidence type="ECO:0000313" key="9">
    <source>
        <dbReference type="Proteomes" id="UP000018890"/>
    </source>
</evidence>
<dbReference type="InterPro" id="IPR003760">
    <property type="entry name" value="PnrA-like"/>
</dbReference>
<feature type="chain" id="PRO_5004846704" evidence="6">
    <location>
        <begin position="29"/>
        <end position="116"/>
    </location>
</feature>
<dbReference type="STRING" id="1236970.JCM9140_4374"/>
<dbReference type="GO" id="GO:0005886">
    <property type="term" value="C:plasma membrane"/>
    <property type="evidence" value="ECO:0007669"/>
    <property type="project" value="UniProtKB-SubCell"/>
</dbReference>
<name>W4Q853_9BACI</name>
<accession>W4Q853</accession>
<evidence type="ECO:0000259" key="7">
    <source>
        <dbReference type="Pfam" id="PF02608"/>
    </source>
</evidence>
<dbReference type="PANTHER" id="PTHR34296">
    <property type="entry name" value="TRANSCRIPTIONAL ACTIVATOR PROTEIN MED"/>
    <property type="match status" value="1"/>
</dbReference>
<proteinExistence type="predicted"/>
<dbReference type="InterPro" id="IPR050957">
    <property type="entry name" value="BMP_lipoprotein"/>
</dbReference>